<gene>
    <name evidence="1" type="ORF">TPC1_30766</name>
</gene>
<dbReference type="AlphaFoldDB" id="A0A146K2G9"/>
<reference evidence="1" key="1">
    <citation type="submission" date="2015-07" db="EMBL/GenBank/DDBJ databases">
        <title>Adaptation to a free-living lifestyle via gene acquisitions in the diplomonad Trepomonas sp. PC1.</title>
        <authorList>
            <person name="Xu F."/>
            <person name="Jerlstrom-Hultqvist J."/>
            <person name="Kolisko M."/>
            <person name="Simpson A.G.B."/>
            <person name="Roger A.J."/>
            <person name="Svard S.G."/>
            <person name="Andersson J.O."/>
        </authorList>
    </citation>
    <scope>NUCLEOTIDE SEQUENCE</scope>
    <source>
        <strain evidence="1">PC1</strain>
    </source>
</reference>
<feature type="non-terminal residue" evidence="1">
    <location>
        <position position="1"/>
    </location>
</feature>
<dbReference type="EMBL" id="GDID01006867">
    <property type="protein sequence ID" value="JAP89739.1"/>
    <property type="molecule type" value="Transcribed_RNA"/>
</dbReference>
<proteinExistence type="predicted"/>
<organism evidence="1">
    <name type="scientific">Trepomonas sp. PC1</name>
    <dbReference type="NCBI Taxonomy" id="1076344"/>
    <lineage>
        <taxon>Eukaryota</taxon>
        <taxon>Metamonada</taxon>
        <taxon>Diplomonadida</taxon>
        <taxon>Hexamitidae</taxon>
        <taxon>Hexamitinae</taxon>
        <taxon>Trepomonas</taxon>
    </lineage>
</organism>
<protein>
    <submittedName>
        <fullName evidence="1">Uncharacterized protein</fullName>
    </submittedName>
</protein>
<sequence length="484" mass="56525">KSLIDLKLNIFLKQLTMVRGHLYFDDFIFKDNFLDDWMKQKHFSLNLNMAKRDLHTTNRKPKLFEQLSQLKDDSFKQPEQPTAIMQSIPNYGTLWDENPMYVNIALQKSLKQSYIKMNIQKQQIVFENEVFTSKQVNQAIKNATNPTVVDHILSNFLIHQQKIIIFGPKDIANLVGRSLEVLIGPTQRQNVVYATDDFCSCKCERSLESDLHIKFPDEKEQKKLKFADPVSCSNYSKKYQIPDYHNQPYQQFVIDQTCQCGRILHLPQLIFDCSIQCVNGLFSQVHIDQLLSLTAPTCVVDLLADGEDVVPKLHYCQTEVFSDAHFFSGIFKVTGRQQQLAEVYRFYSQRVYDQVSAFGKLFLKKNFIQLKNQFLKCMQQYLLEVVVGHFQNTKSEVKNLNQNCFEVIENGKFQFKTGDIISIDWEKKPMIVDNFYNKIQTDNAQYYFYAMFCEDVFKGQVIQKVDTQDIQEYFGADPLEALKE</sequence>
<evidence type="ECO:0000313" key="1">
    <source>
        <dbReference type="EMBL" id="JAP89739.1"/>
    </source>
</evidence>
<name>A0A146K2G9_9EUKA</name>
<accession>A0A146K2G9</accession>